<organism evidence="1 2">
    <name type="scientific">Terracoccus luteus</name>
    <dbReference type="NCBI Taxonomy" id="53356"/>
    <lineage>
        <taxon>Bacteria</taxon>
        <taxon>Bacillati</taxon>
        <taxon>Actinomycetota</taxon>
        <taxon>Actinomycetes</taxon>
        <taxon>Micrococcales</taxon>
        <taxon>Intrasporangiaceae</taxon>
        <taxon>Terracoccus</taxon>
    </lineage>
</organism>
<dbReference type="Proteomes" id="UP000590811">
    <property type="component" value="Unassembled WGS sequence"/>
</dbReference>
<proteinExistence type="predicted"/>
<gene>
    <name evidence="1" type="ORF">FHW14_000957</name>
</gene>
<accession>A0A839PNE7</accession>
<evidence type="ECO:0000313" key="2">
    <source>
        <dbReference type="Proteomes" id="UP000590811"/>
    </source>
</evidence>
<dbReference type="AlphaFoldDB" id="A0A839PNE7"/>
<name>A0A839PNE7_9MICO</name>
<reference evidence="1 2" key="1">
    <citation type="submission" date="2020-08" db="EMBL/GenBank/DDBJ databases">
        <title>Genomic Encyclopedia of Type Strains, Phase IV (KMG-V): Genome sequencing to study the core and pangenomes of soil and plant-associated prokaryotes.</title>
        <authorList>
            <person name="Whitman W."/>
        </authorList>
    </citation>
    <scope>NUCLEOTIDE SEQUENCE [LARGE SCALE GENOMIC DNA]</scope>
    <source>
        <strain evidence="1 2">B3ACCR2</strain>
    </source>
</reference>
<comment type="caution">
    <text evidence="1">The sequence shown here is derived from an EMBL/GenBank/DDBJ whole genome shotgun (WGS) entry which is preliminary data.</text>
</comment>
<evidence type="ECO:0000313" key="1">
    <source>
        <dbReference type="EMBL" id="MBB2985808.1"/>
    </source>
</evidence>
<protein>
    <submittedName>
        <fullName evidence="1">Uncharacterized protein</fullName>
    </submittedName>
</protein>
<sequence length="30" mass="3144">MLSALLLNLASSDAAVHVITVFGNIWSWGG</sequence>
<dbReference type="EMBL" id="JACHVT010000002">
    <property type="protein sequence ID" value="MBB2985808.1"/>
    <property type="molecule type" value="Genomic_DNA"/>
</dbReference>